<feature type="region of interest" description="Disordered" evidence="1">
    <location>
        <begin position="239"/>
        <end position="268"/>
    </location>
</feature>
<feature type="compositionally biased region" description="Polar residues" evidence="1">
    <location>
        <begin position="259"/>
        <end position="268"/>
    </location>
</feature>
<protein>
    <submittedName>
        <fullName evidence="2">Uncharacterized protein</fullName>
    </submittedName>
</protein>
<feature type="compositionally biased region" description="Polar residues" evidence="1">
    <location>
        <begin position="427"/>
        <end position="436"/>
    </location>
</feature>
<feature type="region of interest" description="Disordered" evidence="1">
    <location>
        <begin position="490"/>
        <end position="515"/>
    </location>
</feature>
<comment type="caution">
    <text evidence="2">The sequence shown here is derived from an EMBL/GenBank/DDBJ whole genome shotgun (WGS) entry which is preliminary data.</text>
</comment>
<feature type="compositionally biased region" description="Polar residues" evidence="1">
    <location>
        <begin position="497"/>
        <end position="507"/>
    </location>
</feature>
<evidence type="ECO:0000256" key="1">
    <source>
        <dbReference type="SAM" id="MobiDB-lite"/>
    </source>
</evidence>
<reference evidence="2" key="1">
    <citation type="submission" date="2021-03" db="EMBL/GenBank/DDBJ databases">
        <title>Comparative genomics and phylogenomic investigation of the class Geoglossomycetes provide insights into ecological specialization and systematics.</title>
        <authorList>
            <person name="Melie T."/>
            <person name="Pirro S."/>
            <person name="Miller A.N."/>
            <person name="Quandt A."/>
        </authorList>
    </citation>
    <scope>NUCLEOTIDE SEQUENCE</scope>
    <source>
        <strain evidence="2">CAQ_001_2017</strain>
    </source>
</reference>
<evidence type="ECO:0000313" key="3">
    <source>
        <dbReference type="Proteomes" id="UP000750711"/>
    </source>
</evidence>
<feature type="compositionally biased region" description="Basic and acidic residues" evidence="1">
    <location>
        <begin position="314"/>
        <end position="323"/>
    </location>
</feature>
<sequence>MRTSVPLFPRSVSPVDTRPLSPTPSDVTAPDSEPEIDPESRVAKRRRIEQIAQQYLSGQQIFILTAGLKGPFDKNWTNPWGERSKRVDRQVVDETPGCAAISERKRRKIDSEREEAKAITHVELAYSGTTRVNNEKAQLGGGWGKVGSYEQSPLEGGPAFKERNKKTEQPTEPLKEILKVNSEATPSTKKRLKRATIPEGQRNPGPNYKGAAAPIIERQKPPDPATTVVAALLPQASNHSGATAATSVTTKPPGPPIHTSFTPINRSNKPAVSIQVSGAGVVAKAGVVDDNGTKTKKRPRHVDFAAISSPSKSKYTDRLDTTSKLKTKRKASQGQAKKSNDERTTGQQPTNQGGCELAPTVAQTRDLIPNAQSGYKRRESLENNISTQAEILNAQRLFRAEIPSPERKSLHSLCLAPAEVSFGTKASDATTPSNNRDIPAFRSLGTPNQGCNADRSNKSDSSNTDVISTQELIDAVSPFSFSTVRKRPRKGIFTKRAPSTQTPSKRLSFSLDGEDGAFGKMGLDMETSLEMEEPTILPQGDEERATTALREKVISTDASPSSQTALGALLPSLAGSSNIPAKGARKPDCDPNDGDSEEETRNCIDDISNYLEGWDLELELKRVATTKSAGIPAAANKKGILSGGLCQW</sequence>
<accession>A0A9P8LFC9</accession>
<feature type="region of interest" description="Disordered" evidence="1">
    <location>
        <begin position="141"/>
        <end position="211"/>
    </location>
</feature>
<name>A0A9P8LFC9_9PEZI</name>
<feature type="region of interest" description="Disordered" evidence="1">
    <location>
        <begin position="425"/>
        <end position="465"/>
    </location>
</feature>
<feature type="region of interest" description="Disordered" evidence="1">
    <location>
        <begin position="285"/>
        <end position="362"/>
    </location>
</feature>
<feature type="compositionally biased region" description="Polar residues" evidence="1">
    <location>
        <begin position="239"/>
        <end position="250"/>
    </location>
</feature>
<dbReference type="PROSITE" id="PS00018">
    <property type="entry name" value="EF_HAND_1"/>
    <property type="match status" value="1"/>
</dbReference>
<feature type="region of interest" description="Disordered" evidence="1">
    <location>
        <begin position="576"/>
        <end position="600"/>
    </location>
</feature>
<dbReference type="InterPro" id="IPR018247">
    <property type="entry name" value="EF_Hand_1_Ca_BS"/>
</dbReference>
<organism evidence="2 3">
    <name type="scientific">Trichoglossum hirsutum</name>
    <dbReference type="NCBI Taxonomy" id="265104"/>
    <lineage>
        <taxon>Eukaryota</taxon>
        <taxon>Fungi</taxon>
        <taxon>Dikarya</taxon>
        <taxon>Ascomycota</taxon>
        <taxon>Pezizomycotina</taxon>
        <taxon>Geoglossomycetes</taxon>
        <taxon>Geoglossales</taxon>
        <taxon>Geoglossaceae</taxon>
        <taxon>Trichoglossum</taxon>
    </lineage>
</organism>
<keyword evidence="3" id="KW-1185">Reference proteome</keyword>
<gene>
    <name evidence="2" type="ORF">GP486_001854</name>
</gene>
<proteinExistence type="predicted"/>
<dbReference type="EMBL" id="JAGHQM010000183">
    <property type="protein sequence ID" value="KAH0564760.1"/>
    <property type="molecule type" value="Genomic_DNA"/>
</dbReference>
<feature type="compositionally biased region" description="Basic and acidic residues" evidence="1">
    <location>
        <begin position="160"/>
        <end position="178"/>
    </location>
</feature>
<dbReference type="Proteomes" id="UP000750711">
    <property type="component" value="Unassembled WGS sequence"/>
</dbReference>
<dbReference type="AlphaFoldDB" id="A0A9P8LFC9"/>
<evidence type="ECO:0000313" key="2">
    <source>
        <dbReference type="EMBL" id="KAH0564760.1"/>
    </source>
</evidence>
<feature type="region of interest" description="Disordered" evidence="1">
    <location>
        <begin position="1"/>
        <end position="42"/>
    </location>
</feature>